<evidence type="ECO:0000256" key="5">
    <source>
        <dbReference type="ARBA" id="ARBA00022692"/>
    </source>
</evidence>
<dbReference type="Gene3D" id="2.40.170.20">
    <property type="entry name" value="TonB-dependent receptor, beta-barrel domain"/>
    <property type="match status" value="1"/>
</dbReference>
<feature type="chain" id="PRO_5047530264" evidence="13">
    <location>
        <begin position="22"/>
        <end position="802"/>
    </location>
</feature>
<evidence type="ECO:0000256" key="1">
    <source>
        <dbReference type="ARBA" id="ARBA00004571"/>
    </source>
</evidence>
<dbReference type="RefSeq" id="WP_279248506.1">
    <property type="nucleotide sequence ID" value="NZ_SHNO01000001.1"/>
</dbReference>
<keyword evidence="16" id="KW-0675">Receptor</keyword>
<dbReference type="Pfam" id="PF00593">
    <property type="entry name" value="TonB_dep_Rec_b-barrel"/>
    <property type="match status" value="1"/>
</dbReference>
<comment type="subcellular location">
    <subcellularLocation>
        <location evidence="1 11">Cell outer membrane</location>
        <topology evidence="1 11">Multi-pass membrane protein</topology>
    </subcellularLocation>
</comment>
<evidence type="ECO:0000256" key="6">
    <source>
        <dbReference type="ARBA" id="ARBA00023004"/>
    </source>
</evidence>
<evidence type="ECO:0000259" key="15">
    <source>
        <dbReference type="Pfam" id="PF07715"/>
    </source>
</evidence>
<keyword evidence="3 11" id="KW-1134">Transmembrane beta strand</keyword>
<evidence type="ECO:0000256" key="9">
    <source>
        <dbReference type="ARBA" id="ARBA00023136"/>
    </source>
</evidence>
<protein>
    <submittedName>
        <fullName evidence="16">TonB-dependent receptor</fullName>
    </submittedName>
</protein>
<evidence type="ECO:0000256" key="2">
    <source>
        <dbReference type="ARBA" id="ARBA00022448"/>
    </source>
</evidence>
<keyword evidence="6" id="KW-0408">Iron</keyword>
<dbReference type="PANTHER" id="PTHR32552">
    <property type="entry name" value="FERRICHROME IRON RECEPTOR-RELATED"/>
    <property type="match status" value="1"/>
</dbReference>
<dbReference type="InterPro" id="IPR025660">
    <property type="entry name" value="Pept_his_AS"/>
</dbReference>
<evidence type="ECO:0000256" key="11">
    <source>
        <dbReference type="PROSITE-ProRule" id="PRU01360"/>
    </source>
</evidence>
<dbReference type="InterPro" id="IPR000531">
    <property type="entry name" value="Beta-barrel_TonB"/>
</dbReference>
<keyword evidence="9 11" id="KW-0472">Membrane</keyword>
<dbReference type="InterPro" id="IPR039426">
    <property type="entry name" value="TonB-dep_rcpt-like"/>
</dbReference>
<dbReference type="PROSITE" id="PS00639">
    <property type="entry name" value="THIOL_PROTEASE_HIS"/>
    <property type="match status" value="1"/>
</dbReference>
<evidence type="ECO:0000256" key="4">
    <source>
        <dbReference type="ARBA" id="ARBA00022496"/>
    </source>
</evidence>
<accession>A0ABT3T3B8</accession>
<evidence type="ECO:0000313" key="16">
    <source>
        <dbReference type="EMBL" id="MCX2976765.1"/>
    </source>
</evidence>
<organism evidence="16 17">
    <name type="scientific">Candidatus Marimicrobium litorale</name>
    <dbReference type="NCBI Taxonomy" id="2518991"/>
    <lineage>
        <taxon>Bacteria</taxon>
        <taxon>Pseudomonadati</taxon>
        <taxon>Pseudomonadota</taxon>
        <taxon>Gammaproteobacteria</taxon>
        <taxon>Cellvibrionales</taxon>
        <taxon>Halieaceae</taxon>
        <taxon>Marimicrobium</taxon>
    </lineage>
</organism>
<dbReference type="PANTHER" id="PTHR32552:SF81">
    <property type="entry name" value="TONB-DEPENDENT OUTER MEMBRANE RECEPTOR"/>
    <property type="match status" value="1"/>
</dbReference>
<comment type="caution">
    <text evidence="16">The sequence shown here is derived from an EMBL/GenBank/DDBJ whole genome shotgun (WGS) entry which is preliminary data.</text>
</comment>
<keyword evidence="10 11" id="KW-0998">Cell outer membrane</keyword>
<gene>
    <name evidence="16" type="ORF">EYC82_05300</name>
</gene>
<dbReference type="PROSITE" id="PS52016">
    <property type="entry name" value="TONB_DEPENDENT_REC_3"/>
    <property type="match status" value="1"/>
</dbReference>
<keyword evidence="7" id="KW-0406">Ion transport</keyword>
<keyword evidence="8 12" id="KW-0798">TonB box</keyword>
<dbReference type="Pfam" id="PF07715">
    <property type="entry name" value="Plug"/>
    <property type="match status" value="1"/>
</dbReference>
<evidence type="ECO:0000256" key="10">
    <source>
        <dbReference type="ARBA" id="ARBA00023237"/>
    </source>
</evidence>
<evidence type="ECO:0000256" key="3">
    <source>
        <dbReference type="ARBA" id="ARBA00022452"/>
    </source>
</evidence>
<keyword evidence="17" id="KW-1185">Reference proteome</keyword>
<evidence type="ECO:0000256" key="13">
    <source>
        <dbReference type="SAM" id="SignalP"/>
    </source>
</evidence>
<proteinExistence type="inferred from homology"/>
<feature type="domain" description="TonB-dependent receptor plug" evidence="15">
    <location>
        <begin position="45"/>
        <end position="153"/>
    </location>
</feature>
<feature type="domain" description="TonB-dependent receptor-like beta-barrel" evidence="14">
    <location>
        <begin position="291"/>
        <end position="766"/>
    </location>
</feature>
<comment type="similarity">
    <text evidence="11 12">Belongs to the TonB-dependent receptor family.</text>
</comment>
<evidence type="ECO:0000313" key="17">
    <source>
        <dbReference type="Proteomes" id="UP001143304"/>
    </source>
</evidence>
<dbReference type="EMBL" id="SHNO01000001">
    <property type="protein sequence ID" value="MCX2976765.1"/>
    <property type="molecule type" value="Genomic_DNA"/>
</dbReference>
<evidence type="ECO:0000259" key="14">
    <source>
        <dbReference type="Pfam" id="PF00593"/>
    </source>
</evidence>
<dbReference type="InterPro" id="IPR012910">
    <property type="entry name" value="Plug_dom"/>
</dbReference>
<keyword evidence="5 11" id="KW-0812">Transmembrane</keyword>
<evidence type="ECO:0000256" key="8">
    <source>
        <dbReference type="ARBA" id="ARBA00023077"/>
    </source>
</evidence>
<keyword evidence="13" id="KW-0732">Signal</keyword>
<reference evidence="16" key="1">
    <citation type="submission" date="2019-02" db="EMBL/GenBank/DDBJ databases">
        <authorList>
            <person name="Li S.-H."/>
        </authorList>
    </citation>
    <scope>NUCLEOTIDE SEQUENCE</scope>
    <source>
        <strain evidence="16">IMCC11814</strain>
    </source>
</reference>
<keyword evidence="2 11" id="KW-0813">Transport</keyword>
<keyword evidence="4" id="KW-0410">Iron transport</keyword>
<dbReference type="InterPro" id="IPR036942">
    <property type="entry name" value="Beta-barrel_TonB_sf"/>
</dbReference>
<sequence length="802" mass="88555">MAKRPLLLGLTLLVTALPSWSQTVQPDPLALEEVVVTATKRVESIQEVPMSVTAFTSEFFKDSGVTNLSQLQDYTPSLKITPGTDSNSTSIRIRGIGSVGTNVGIDPSVGTFIDGVYQGRAGMSIGDLIDIERIEILRGPQGTLYGKNTAAGAISIITKAPSPEALAAEVELQYNTDERAEVHAMVNVPFGDTGHAMRLTGYAIDGDHLYENTYNNEDLNNANKWGVKSRILFDGDTNPDRRLGEFLFTMDYTKEDTDCCALAVIDYDGLSTLNTPSLNAASAALSAQLGNNAQGNPILEWHSFEDSEGFLPPSPNAFDDDNYWVNADITNEVTIGGAALEWNRDLSNENTLTFINAWRHYESKSAYDGDFTAYDAVTGSQDIDFDQYSSEFRITSPGGETIDYQAGLYAFYSKMDSQGTFRQAVPLVTNINVGGFPLSNLFPDGTLNTDDNIYKTTSYAAFGQLIWNITDNFNTTFGLRYTYERKERDGSQITTPVSVIDIPPVAGPDVYYDEARNDDDWSPTIIARYFVTADIMTYASISRGFKSGGFNQRRELEGRNGEFDPETSTNYEIGWKSSTENRRLQFNGSLYFTNYDDFQAQAFDGNNLTVTNAGSMESYGVELDAVFVPMADMVAGAAIGYNKAEYQDFDNGQCTIQQSFNYYFVELDAQGGVPGTAVPACTQDLAGKAIDNAPEWTVSSYVQYEHDLTADLFGKVRVEHNYIDSFYLDQDLDPNLENDSVNLLNLRFTLSNMEQTWEAAIWGQNLLDEEYYAFGLDIPVMGGYAGVVAPGELYGITLRLYY</sequence>
<evidence type="ECO:0000256" key="12">
    <source>
        <dbReference type="RuleBase" id="RU003357"/>
    </source>
</evidence>
<dbReference type="SUPFAM" id="SSF56935">
    <property type="entry name" value="Porins"/>
    <property type="match status" value="1"/>
</dbReference>
<name>A0ABT3T3B8_9GAMM</name>
<feature type="signal peptide" evidence="13">
    <location>
        <begin position="1"/>
        <end position="21"/>
    </location>
</feature>
<evidence type="ECO:0000256" key="7">
    <source>
        <dbReference type="ARBA" id="ARBA00023065"/>
    </source>
</evidence>
<dbReference type="Proteomes" id="UP001143304">
    <property type="component" value="Unassembled WGS sequence"/>
</dbReference>